<feature type="domain" description="MIF4G" evidence="7">
    <location>
        <begin position="54"/>
        <end position="230"/>
    </location>
</feature>
<dbReference type="Pfam" id="PF09090">
    <property type="entry name" value="MIF4G_like_2"/>
    <property type="match status" value="1"/>
</dbReference>
<dbReference type="InterPro" id="IPR027159">
    <property type="entry name" value="CBP80"/>
</dbReference>
<dbReference type="InterPro" id="IPR003890">
    <property type="entry name" value="MIF4G-like_typ-3"/>
</dbReference>
<feature type="domain" description="MIF4G-like type 1" evidence="8">
    <location>
        <begin position="337"/>
        <end position="528"/>
    </location>
</feature>
<dbReference type="OrthoDB" id="10252707at2759"/>
<protein>
    <recommendedName>
        <fullName evidence="12">MIF4G domain-containing protein</fullName>
    </recommendedName>
</protein>
<dbReference type="Pfam" id="PF09088">
    <property type="entry name" value="MIF4G_like"/>
    <property type="match status" value="1"/>
</dbReference>
<dbReference type="GO" id="GO:0008380">
    <property type="term" value="P:RNA splicing"/>
    <property type="evidence" value="ECO:0007669"/>
    <property type="project" value="UniProtKB-KW"/>
</dbReference>
<evidence type="ECO:0000256" key="3">
    <source>
        <dbReference type="ARBA" id="ARBA00022664"/>
    </source>
</evidence>
<organism evidence="10 11">
    <name type="scientific">Circinella minor</name>
    <dbReference type="NCBI Taxonomy" id="1195481"/>
    <lineage>
        <taxon>Eukaryota</taxon>
        <taxon>Fungi</taxon>
        <taxon>Fungi incertae sedis</taxon>
        <taxon>Mucoromycota</taxon>
        <taxon>Mucoromycotina</taxon>
        <taxon>Mucoromycetes</taxon>
        <taxon>Mucorales</taxon>
        <taxon>Lichtheimiaceae</taxon>
        <taxon>Circinella</taxon>
    </lineage>
</organism>
<evidence type="ECO:0000259" key="8">
    <source>
        <dbReference type="Pfam" id="PF09088"/>
    </source>
</evidence>
<dbReference type="InterPro" id="IPR015172">
    <property type="entry name" value="MIF4G-like_typ-1"/>
</dbReference>
<reference evidence="10 11" key="1">
    <citation type="submission" date="2020-12" db="EMBL/GenBank/DDBJ databases">
        <title>Metabolic potential, ecology and presence of endohyphal bacteria is reflected in genomic diversity of Mucoromycotina.</title>
        <authorList>
            <person name="Muszewska A."/>
            <person name="Okrasinska A."/>
            <person name="Steczkiewicz K."/>
            <person name="Drgas O."/>
            <person name="Orlowska M."/>
            <person name="Perlinska-Lenart U."/>
            <person name="Aleksandrzak-Piekarczyk T."/>
            <person name="Szatraj K."/>
            <person name="Zielenkiewicz U."/>
            <person name="Pilsyk S."/>
            <person name="Malc E."/>
            <person name="Mieczkowski P."/>
            <person name="Kruszewska J.S."/>
            <person name="Biernat P."/>
            <person name="Pawlowska J."/>
        </authorList>
    </citation>
    <scope>NUCLEOTIDE SEQUENCE [LARGE SCALE GENOMIC DNA]</scope>
    <source>
        <strain evidence="10 11">CBS 142.35</strain>
    </source>
</reference>
<proteinExistence type="inferred from homology"/>
<dbReference type="GO" id="GO:0000184">
    <property type="term" value="P:nuclear-transcribed mRNA catabolic process, nonsense-mediated decay"/>
    <property type="evidence" value="ECO:0007669"/>
    <property type="project" value="TreeGrafter"/>
</dbReference>
<dbReference type="Pfam" id="PF02854">
    <property type="entry name" value="MIF4G"/>
    <property type="match status" value="1"/>
</dbReference>
<dbReference type="EMBL" id="JAEPRB010000006">
    <property type="protein sequence ID" value="KAG2227596.1"/>
    <property type="molecule type" value="Genomic_DNA"/>
</dbReference>
<gene>
    <name evidence="10" type="ORF">INT45_002281</name>
</gene>
<comment type="similarity">
    <text evidence="2">Belongs to the NCBP1 family.</text>
</comment>
<feature type="region of interest" description="Disordered" evidence="6">
    <location>
        <begin position="1"/>
        <end position="46"/>
    </location>
</feature>
<dbReference type="GO" id="GO:0005846">
    <property type="term" value="C:nuclear cap binding complex"/>
    <property type="evidence" value="ECO:0007669"/>
    <property type="project" value="InterPro"/>
</dbReference>
<feature type="compositionally biased region" description="Basic and acidic residues" evidence="6">
    <location>
        <begin position="17"/>
        <end position="28"/>
    </location>
</feature>
<dbReference type="InterPro" id="IPR015174">
    <property type="entry name" value="MIF4G-like_typ-2"/>
</dbReference>
<keyword evidence="4" id="KW-0508">mRNA splicing</keyword>
<keyword evidence="11" id="KW-1185">Reference proteome</keyword>
<dbReference type="GO" id="GO:0006397">
    <property type="term" value="P:mRNA processing"/>
    <property type="evidence" value="ECO:0007669"/>
    <property type="project" value="UniProtKB-KW"/>
</dbReference>
<dbReference type="Proteomes" id="UP000646827">
    <property type="component" value="Unassembled WGS sequence"/>
</dbReference>
<comment type="caution">
    <text evidence="10">The sequence shown here is derived from an EMBL/GenBank/DDBJ whole genome shotgun (WGS) entry which is preliminary data.</text>
</comment>
<evidence type="ECO:0000259" key="7">
    <source>
        <dbReference type="Pfam" id="PF02854"/>
    </source>
</evidence>
<evidence type="ECO:0000313" key="11">
    <source>
        <dbReference type="Proteomes" id="UP000646827"/>
    </source>
</evidence>
<name>A0A8H7SG44_9FUNG</name>
<evidence type="ECO:0000256" key="1">
    <source>
        <dbReference type="ARBA" id="ARBA00004123"/>
    </source>
</evidence>
<accession>A0A8H7SG44</accession>
<evidence type="ECO:0000259" key="9">
    <source>
        <dbReference type="Pfam" id="PF09090"/>
    </source>
</evidence>
<dbReference type="GO" id="GO:0003729">
    <property type="term" value="F:mRNA binding"/>
    <property type="evidence" value="ECO:0007669"/>
    <property type="project" value="TreeGrafter"/>
</dbReference>
<dbReference type="PANTHER" id="PTHR12412:SF2">
    <property type="entry name" value="NUCLEAR CAP-BINDING PROTEIN SUBUNIT 1"/>
    <property type="match status" value="1"/>
</dbReference>
<feature type="domain" description="MIF4G-like type 2" evidence="9">
    <location>
        <begin position="543"/>
        <end position="814"/>
    </location>
</feature>
<keyword evidence="3" id="KW-0507">mRNA processing</keyword>
<dbReference type="Gene3D" id="1.25.40.180">
    <property type="match status" value="3"/>
</dbReference>
<dbReference type="PANTHER" id="PTHR12412">
    <property type="entry name" value="CAP BINDING PROTEIN"/>
    <property type="match status" value="1"/>
</dbReference>
<feature type="non-terminal residue" evidence="10">
    <location>
        <position position="1"/>
    </location>
</feature>
<evidence type="ECO:0000256" key="2">
    <source>
        <dbReference type="ARBA" id="ARBA00007413"/>
    </source>
</evidence>
<keyword evidence="5" id="KW-0539">Nucleus</keyword>
<dbReference type="SUPFAM" id="SSF48371">
    <property type="entry name" value="ARM repeat"/>
    <property type="match status" value="3"/>
</dbReference>
<evidence type="ECO:0000256" key="6">
    <source>
        <dbReference type="SAM" id="MobiDB-lite"/>
    </source>
</evidence>
<dbReference type="GO" id="GO:0006406">
    <property type="term" value="P:mRNA export from nucleus"/>
    <property type="evidence" value="ECO:0007669"/>
    <property type="project" value="InterPro"/>
</dbReference>
<comment type="subcellular location">
    <subcellularLocation>
        <location evidence="1">Nucleus</location>
    </subcellularLocation>
</comment>
<dbReference type="AlphaFoldDB" id="A0A8H7SG44"/>
<evidence type="ECO:0000256" key="5">
    <source>
        <dbReference type="ARBA" id="ARBA00023242"/>
    </source>
</evidence>
<dbReference type="GO" id="GO:0000339">
    <property type="term" value="F:RNA cap binding"/>
    <property type="evidence" value="ECO:0007669"/>
    <property type="project" value="InterPro"/>
</dbReference>
<evidence type="ECO:0000313" key="10">
    <source>
        <dbReference type="EMBL" id="KAG2227596.1"/>
    </source>
</evidence>
<sequence>GGGGGGGHPYRRSGGYNDRRYNREDRRGGGYRRHQRQPSPSREDDAEDIEVRLRGLIIKIGDKISPELKINLNKMKNILENDYAKYPDTVKDTLKACVTELPAKAPVYGTLFGLLNVSSHELVGKLMYEVNDLLKQAVAEANWFKLKQLLRFYGELVNANVILPTSYCNMVSTFLSALDESDRQRGHLDSIVYVILSTLPWSGKELSERSASNLDDILNRIRTYMDRRGQVPTRDVLRRYRSGSHDDLQHDVSISYFFFQELMVLWNHVQDISSKSWDTPLLPKPYQWFDKEFTAVLQHDIPSVETPKHTDSAKYVKAPRPLRINVDDTGKSLPTGPDYDSFEYFILQDIISDTIHTFESNRKECSKYLLAIGNNFDTDKFRLTNQQDQDQGESMDEDQSGWSLGDLLIENIFSQMLDLPTAPYRQVFYTCVLAELCRADSASFPKALGRTVKVIFDSIEDMDAACIYRFACWFAHHLSNFGFQWDWAAWQDALPLDPAHPKVCFIRETLEKDIRLSYYERIKSTVPEPFHALIPSQPPGPDFEYENGDHPLHDSAKEVINGMKTKKSSDDIQAILQRFKEEQAAQGADEQEQTKLTHELFVQAMLLVGSKSFSHVLNVVERYLEVLRFVNTTPEARVHTVTVVASFWKQNSQFLGILLDKLLNYRVIDPTSVITWAFEQQQLEHAERSFVWEILQNTLNKVVTRVAQVKAKLEGCQQMHQENEAKRANEALTEMAQAEAQQEQDTLRLMENSLSTVTREQKEVFIVAYQKFVQILQEKLTSSSTGSEDVEVTWTYRWIFGWYREMMRLYYKECSGFMTTMETVIFTNDIDDRITAVFADVKGLHQDETALVV</sequence>
<dbReference type="GO" id="GO:0005634">
    <property type="term" value="C:nucleus"/>
    <property type="evidence" value="ECO:0007669"/>
    <property type="project" value="UniProtKB-SubCell"/>
</dbReference>
<dbReference type="InterPro" id="IPR016024">
    <property type="entry name" value="ARM-type_fold"/>
</dbReference>
<evidence type="ECO:0000256" key="4">
    <source>
        <dbReference type="ARBA" id="ARBA00023187"/>
    </source>
</evidence>
<evidence type="ECO:0008006" key="12">
    <source>
        <dbReference type="Google" id="ProtNLM"/>
    </source>
</evidence>